<comment type="caution">
    <text evidence="8">The sequence shown here is derived from an EMBL/GenBank/DDBJ whole genome shotgun (WGS) entry which is preliminary data.</text>
</comment>
<evidence type="ECO:0000256" key="5">
    <source>
        <dbReference type="ARBA" id="ARBA00023136"/>
    </source>
</evidence>
<evidence type="ECO:0000256" key="6">
    <source>
        <dbReference type="SAM" id="Phobius"/>
    </source>
</evidence>
<dbReference type="RefSeq" id="WP_185059600.1">
    <property type="nucleotide sequence ID" value="NZ_BAABJP010000015.1"/>
</dbReference>
<dbReference type="InterPro" id="IPR050382">
    <property type="entry name" value="MFS_Na/Anion_cotransporter"/>
</dbReference>
<feature type="domain" description="Major facilitator superfamily (MFS) profile" evidence="7">
    <location>
        <begin position="11"/>
        <end position="414"/>
    </location>
</feature>
<dbReference type="PANTHER" id="PTHR11662:SF399">
    <property type="entry name" value="FI19708P1-RELATED"/>
    <property type="match status" value="1"/>
</dbReference>
<dbReference type="Proteomes" id="UP001428817">
    <property type="component" value="Unassembled WGS sequence"/>
</dbReference>
<dbReference type="InterPro" id="IPR011701">
    <property type="entry name" value="MFS"/>
</dbReference>
<feature type="transmembrane region" description="Helical" evidence="6">
    <location>
        <begin position="267"/>
        <end position="288"/>
    </location>
</feature>
<evidence type="ECO:0000313" key="8">
    <source>
        <dbReference type="EMBL" id="GAA5156716.1"/>
    </source>
</evidence>
<feature type="transmembrane region" description="Helical" evidence="6">
    <location>
        <begin position="136"/>
        <end position="156"/>
    </location>
</feature>
<evidence type="ECO:0000259" key="7">
    <source>
        <dbReference type="PROSITE" id="PS50850"/>
    </source>
</evidence>
<reference evidence="9" key="1">
    <citation type="journal article" date="2019" name="Int. J. Syst. Evol. Microbiol.">
        <title>The Global Catalogue of Microorganisms (GCM) 10K type strain sequencing project: providing services to taxonomists for standard genome sequencing and annotation.</title>
        <authorList>
            <consortium name="The Broad Institute Genomics Platform"/>
            <consortium name="The Broad Institute Genome Sequencing Center for Infectious Disease"/>
            <person name="Wu L."/>
            <person name="Ma J."/>
        </authorList>
    </citation>
    <scope>NUCLEOTIDE SEQUENCE [LARGE SCALE GENOMIC DNA]</scope>
    <source>
        <strain evidence="9">JCM 18303</strain>
    </source>
</reference>
<sequence length="422" mass="45040">MPFRNNRRWLVATFVLVITAIAYIDRVNLSIAAPVLTKEFGTNTAVMGLLLSSFTWTYTLCNLPAGMLVDRIRTRVLYSAALTVWAASSFLTAAVNSLGAMFGPRLLLGIGEAPFAPAAIRTLSDWLPKKERGMGSSMFISGVAFGSAVGPPALAYLVSEHGWRSCFIVSGGVSLLAAVIWYAWYRHPGEDQRLSPQERALIEADQEPYQQEGRAPWRSIVKHRDIWALTGGYFCLLYILYTFVTWVPGYLVADRHMTVLKSGLATSVPWICAFAVGILAGRVSDLALRRGMSTLNSRKIVLVSGMVAALAIVGTAYAESAVTAIVCLSISTSGIIFANGAVWAATQDVMRQLNLTGSATGFVNALGNVGGILGPIVTGWLAYVTSSFVAPLVVAAGLALVGGLIWAFGMRARVEAPVGAPA</sequence>
<keyword evidence="2" id="KW-1003">Cell membrane</keyword>
<protein>
    <submittedName>
        <fullName evidence="8">MFS transporter</fullName>
    </submittedName>
</protein>
<evidence type="ECO:0000256" key="3">
    <source>
        <dbReference type="ARBA" id="ARBA00022692"/>
    </source>
</evidence>
<evidence type="ECO:0000256" key="1">
    <source>
        <dbReference type="ARBA" id="ARBA00004651"/>
    </source>
</evidence>
<dbReference type="Pfam" id="PF07690">
    <property type="entry name" value="MFS_1"/>
    <property type="match status" value="1"/>
</dbReference>
<dbReference type="EMBL" id="BAABJP010000015">
    <property type="protein sequence ID" value="GAA5156716.1"/>
    <property type="molecule type" value="Genomic_DNA"/>
</dbReference>
<feature type="transmembrane region" description="Helical" evidence="6">
    <location>
        <begin position="300"/>
        <end position="317"/>
    </location>
</feature>
<feature type="transmembrane region" description="Helical" evidence="6">
    <location>
        <begin position="226"/>
        <end position="247"/>
    </location>
</feature>
<dbReference type="SUPFAM" id="SSF103473">
    <property type="entry name" value="MFS general substrate transporter"/>
    <property type="match status" value="1"/>
</dbReference>
<feature type="transmembrane region" description="Helical" evidence="6">
    <location>
        <begin position="358"/>
        <end position="382"/>
    </location>
</feature>
<keyword evidence="3 6" id="KW-0812">Transmembrane</keyword>
<dbReference type="PROSITE" id="PS50850">
    <property type="entry name" value="MFS"/>
    <property type="match status" value="1"/>
</dbReference>
<keyword evidence="9" id="KW-1185">Reference proteome</keyword>
<proteinExistence type="predicted"/>
<feature type="transmembrane region" description="Helical" evidence="6">
    <location>
        <begin position="323"/>
        <end position="346"/>
    </location>
</feature>
<gene>
    <name evidence="8" type="ORF">GCM10023321_33070</name>
</gene>
<organism evidence="8 9">
    <name type="scientific">Pseudonocardia eucalypti</name>
    <dbReference type="NCBI Taxonomy" id="648755"/>
    <lineage>
        <taxon>Bacteria</taxon>
        <taxon>Bacillati</taxon>
        <taxon>Actinomycetota</taxon>
        <taxon>Actinomycetes</taxon>
        <taxon>Pseudonocardiales</taxon>
        <taxon>Pseudonocardiaceae</taxon>
        <taxon>Pseudonocardia</taxon>
    </lineage>
</organism>
<keyword evidence="5 6" id="KW-0472">Membrane</keyword>
<accession>A0ABP9Q4S5</accession>
<evidence type="ECO:0000313" key="9">
    <source>
        <dbReference type="Proteomes" id="UP001428817"/>
    </source>
</evidence>
<feature type="transmembrane region" description="Helical" evidence="6">
    <location>
        <begin position="76"/>
        <end position="94"/>
    </location>
</feature>
<dbReference type="PANTHER" id="PTHR11662">
    <property type="entry name" value="SOLUTE CARRIER FAMILY 17"/>
    <property type="match status" value="1"/>
</dbReference>
<evidence type="ECO:0000256" key="2">
    <source>
        <dbReference type="ARBA" id="ARBA00022475"/>
    </source>
</evidence>
<dbReference type="InterPro" id="IPR000849">
    <property type="entry name" value="Sugar_P_transporter"/>
</dbReference>
<feature type="transmembrane region" description="Helical" evidence="6">
    <location>
        <begin position="388"/>
        <end position="408"/>
    </location>
</feature>
<dbReference type="Gene3D" id="1.20.1250.20">
    <property type="entry name" value="MFS general substrate transporter like domains"/>
    <property type="match status" value="2"/>
</dbReference>
<name>A0ABP9Q4S5_9PSEU</name>
<dbReference type="InterPro" id="IPR020846">
    <property type="entry name" value="MFS_dom"/>
</dbReference>
<dbReference type="CDD" id="cd17319">
    <property type="entry name" value="MFS_ExuT_GudP_like"/>
    <property type="match status" value="1"/>
</dbReference>
<dbReference type="PIRSF" id="PIRSF002808">
    <property type="entry name" value="Hexose_phosphate_transp"/>
    <property type="match status" value="1"/>
</dbReference>
<evidence type="ECO:0000256" key="4">
    <source>
        <dbReference type="ARBA" id="ARBA00022989"/>
    </source>
</evidence>
<keyword evidence="4 6" id="KW-1133">Transmembrane helix</keyword>
<dbReference type="InterPro" id="IPR036259">
    <property type="entry name" value="MFS_trans_sf"/>
</dbReference>
<comment type="subcellular location">
    <subcellularLocation>
        <location evidence="1">Cell membrane</location>
        <topology evidence="1">Multi-pass membrane protein</topology>
    </subcellularLocation>
</comment>
<feature type="transmembrane region" description="Helical" evidence="6">
    <location>
        <begin position="46"/>
        <end position="69"/>
    </location>
</feature>
<feature type="transmembrane region" description="Helical" evidence="6">
    <location>
        <begin position="162"/>
        <end position="184"/>
    </location>
</feature>